<dbReference type="AlphaFoldDB" id="A0A3D8SVB8"/>
<gene>
    <name evidence="2" type="ORF">DSM5745_02038</name>
</gene>
<dbReference type="PANTHER" id="PTHR20958:SF6">
    <property type="entry name" value="GLYCINE N-ACYLTRANSFERASE-LIKE PROTEIN"/>
    <property type="match status" value="1"/>
</dbReference>
<dbReference type="InterPro" id="IPR053225">
    <property type="entry name" value="Acyl-CoA_N-acyltransferase"/>
</dbReference>
<feature type="compositionally biased region" description="Polar residues" evidence="1">
    <location>
        <begin position="389"/>
        <end position="398"/>
    </location>
</feature>
<accession>A0A3D8SVB8</accession>
<dbReference type="InterPro" id="IPR016181">
    <property type="entry name" value="Acyl_CoA_acyltransferase"/>
</dbReference>
<evidence type="ECO:0000256" key="1">
    <source>
        <dbReference type="SAM" id="MobiDB-lite"/>
    </source>
</evidence>
<dbReference type="RefSeq" id="XP_026607217.1">
    <property type="nucleotide sequence ID" value="XM_026744054.1"/>
</dbReference>
<evidence type="ECO:0000313" key="3">
    <source>
        <dbReference type="Proteomes" id="UP000256690"/>
    </source>
</evidence>
<dbReference type="Proteomes" id="UP000256690">
    <property type="component" value="Unassembled WGS sequence"/>
</dbReference>
<evidence type="ECO:0008006" key="4">
    <source>
        <dbReference type="Google" id="ProtNLM"/>
    </source>
</evidence>
<name>A0A3D8SVB8_9EURO</name>
<dbReference type="EMBL" id="PVWQ01000002">
    <property type="protein sequence ID" value="RDW90263.1"/>
    <property type="molecule type" value="Genomic_DNA"/>
</dbReference>
<dbReference type="Gene3D" id="3.40.630.30">
    <property type="match status" value="1"/>
</dbReference>
<organism evidence="2 3">
    <name type="scientific">Aspergillus mulundensis</name>
    <dbReference type="NCBI Taxonomy" id="1810919"/>
    <lineage>
        <taxon>Eukaryota</taxon>
        <taxon>Fungi</taxon>
        <taxon>Dikarya</taxon>
        <taxon>Ascomycota</taxon>
        <taxon>Pezizomycotina</taxon>
        <taxon>Eurotiomycetes</taxon>
        <taxon>Eurotiomycetidae</taxon>
        <taxon>Eurotiales</taxon>
        <taxon>Aspergillaceae</taxon>
        <taxon>Aspergillus</taxon>
        <taxon>Aspergillus subgen. Nidulantes</taxon>
    </lineage>
</organism>
<dbReference type="PANTHER" id="PTHR20958">
    <property type="entry name" value="GLYCINE N-ACYLTRANSFERASE-LIKE PROTEIN"/>
    <property type="match status" value="1"/>
</dbReference>
<evidence type="ECO:0000313" key="2">
    <source>
        <dbReference type="EMBL" id="RDW90263.1"/>
    </source>
</evidence>
<proteinExistence type="predicted"/>
<dbReference type="GeneID" id="38112408"/>
<dbReference type="SUPFAM" id="SSF55729">
    <property type="entry name" value="Acyl-CoA N-acyltransferases (Nat)"/>
    <property type="match status" value="1"/>
</dbReference>
<dbReference type="STRING" id="1810919.A0A3D8SVB8"/>
<dbReference type="OrthoDB" id="5335812at2759"/>
<sequence length="451" mass="48545">MAIHIHHHPYTGLLSQLSAHLPQSGPLLRRIQHEANSATPSPTARVLASFPAGENEDLAIEHAEPWIAAYVDVHRGPDTQVWVFSSLETRSPAPSTSTPTGHTIQNGKGNANITEHQKQITKAHLLTLFTFIRTDLVPGYLDMLSSQPIAAHKESEEGVKKIPPHPLASVLLGSVHESTVRLIVELAAEEKTLRVHRGQNIFYAKYCFPSSSFEHSVHGSDKLRAKESAYTFADCKGVYGVQEHHVRLVKARTNIPRSKEALMAMGGVALYHRPQEASPTASISASANGNCDGNGEGEGEMPIAWAFLGFDGSMCSLHVEPEHRGRGLAVLVGREVMKRGVGEFGSSYDFAQIKSISNGNGNGNDAATLCSNGGNGVSEDIGKSEAEHTSASSFNGSTGAAPAPAPAADQDRQEWFFADVAVENTPSRRVMEKMGGEAKWNVAWVVVEVDI</sequence>
<reference evidence="2 3" key="1">
    <citation type="journal article" date="2018" name="IMA Fungus">
        <title>IMA Genome-F 9: Draft genome sequence of Annulohypoxylon stygium, Aspergillus mulundensis, Berkeleyomyces basicola (syn. Thielaviopsis basicola), Ceratocystis smalleyi, two Cercospora beticola strains, Coleophoma cylindrospora, Fusarium fracticaudum, Phialophora cf. hyalina, and Morchella septimelata.</title>
        <authorList>
            <person name="Wingfield B.D."/>
            <person name="Bills G.F."/>
            <person name="Dong Y."/>
            <person name="Huang W."/>
            <person name="Nel W.J."/>
            <person name="Swalarsk-Parry B.S."/>
            <person name="Vaghefi N."/>
            <person name="Wilken P.M."/>
            <person name="An Z."/>
            <person name="de Beer Z.W."/>
            <person name="De Vos L."/>
            <person name="Chen L."/>
            <person name="Duong T.A."/>
            <person name="Gao Y."/>
            <person name="Hammerbacher A."/>
            <person name="Kikkert J.R."/>
            <person name="Li Y."/>
            <person name="Li H."/>
            <person name="Li K."/>
            <person name="Li Q."/>
            <person name="Liu X."/>
            <person name="Ma X."/>
            <person name="Naidoo K."/>
            <person name="Pethybridge S.J."/>
            <person name="Sun J."/>
            <person name="Steenkamp E.T."/>
            <person name="van der Nest M.A."/>
            <person name="van Wyk S."/>
            <person name="Wingfield M.J."/>
            <person name="Xiong C."/>
            <person name="Yue Q."/>
            <person name="Zhang X."/>
        </authorList>
    </citation>
    <scope>NUCLEOTIDE SEQUENCE [LARGE SCALE GENOMIC DNA]</scope>
    <source>
        <strain evidence="2 3">DSM 5745</strain>
    </source>
</reference>
<comment type="caution">
    <text evidence="2">The sequence shown here is derived from an EMBL/GenBank/DDBJ whole genome shotgun (WGS) entry which is preliminary data.</text>
</comment>
<keyword evidence="3" id="KW-1185">Reference proteome</keyword>
<feature type="region of interest" description="Disordered" evidence="1">
    <location>
        <begin position="378"/>
        <end position="409"/>
    </location>
</feature>
<protein>
    <recommendedName>
        <fullName evidence="4">N-acetyltransferase domain-containing protein</fullName>
    </recommendedName>
</protein>